<dbReference type="EMBL" id="CAJVPT010061605">
    <property type="protein sequence ID" value="CAG8765590.1"/>
    <property type="molecule type" value="Genomic_DNA"/>
</dbReference>
<dbReference type="Proteomes" id="UP000789525">
    <property type="component" value="Unassembled WGS sequence"/>
</dbReference>
<evidence type="ECO:0000313" key="1">
    <source>
        <dbReference type="EMBL" id="CAG8765590.1"/>
    </source>
</evidence>
<keyword evidence="2" id="KW-1185">Reference proteome</keyword>
<gene>
    <name evidence="1" type="ORF">ACOLOM_LOCUS13433</name>
</gene>
<protein>
    <submittedName>
        <fullName evidence="1">17035_t:CDS:1</fullName>
    </submittedName>
</protein>
<name>A0ACA9QV41_9GLOM</name>
<organism evidence="1 2">
    <name type="scientific">Acaulospora colombiana</name>
    <dbReference type="NCBI Taxonomy" id="27376"/>
    <lineage>
        <taxon>Eukaryota</taxon>
        <taxon>Fungi</taxon>
        <taxon>Fungi incertae sedis</taxon>
        <taxon>Mucoromycota</taxon>
        <taxon>Glomeromycotina</taxon>
        <taxon>Glomeromycetes</taxon>
        <taxon>Diversisporales</taxon>
        <taxon>Acaulosporaceae</taxon>
        <taxon>Acaulospora</taxon>
    </lineage>
</organism>
<feature type="non-terminal residue" evidence="1">
    <location>
        <position position="1"/>
    </location>
</feature>
<reference evidence="1" key="1">
    <citation type="submission" date="2021-06" db="EMBL/GenBank/DDBJ databases">
        <authorList>
            <person name="Kallberg Y."/>
            <person name="Tangrot J."/>
            <person name="Rosling A."/>
        </authorList>
    </citation>
    <scope>NUCLEOTIDE SEQUENCE</scope>
    <source>
        <strain evidence="1">CL356</strain>
    </source>
</reference>
<evidence type="ECO:0000313" key="2">
    <source>
        <dbReference type="Proteomes" id="UP000789525"/>
    </source>
</evidence>
<accession>A0ACA9QV41</accession>
<comment type="caution">
    <text evidence="1">The sequence shown here is derived from an EMBL/GenBank/DDBJ whole genome shotgun (WGS) entry which is preliminary data.</text>
</comment>
<sequence length="87" mass="9955">FQLTRDNSLPVKNLVETTSALSGRPYLGLFHPLLPHPHPLCYRLHSPPRGEIARPQILFFRRTDVAKEPLPPSIAMHAYNYPTNQSR</sequence>
<proteinExistence type="predicted"/>